<dbReference type="Pfam" id="PF07070">
    <property type="entry name" value="Spo0M"/>
    <property type="match status" value="1"/>
</dbReference>
<evidence type="ECO:0000313" key="1">
    <source>
        <dbReference type="EMBL" id="MCI3271261.1"/>
    </source>
</evidence>
<proteinExistence type="predicted"/>
<sequence length="258" mass="29045">MGFKRLFGIGDPDEAIEVDTQILGPVYPGAELRGEVLLRGGSRDAEVDTVYLRVLAQITRHDDELRDYEIEFCGARPYYFTLRKGEEKRLTFTERLSWETPVSEVGGRAVGVTLWVKTELSLRDGSRSAADNDLLHVSALPLHEAVLDAFAEEGYFCDSAHLVDSYIPETEQHRGFYETFVLTDRAPGGGRPEQLEVVFHTNPVGAMTYVRRAALDERDWADKPPTRCFPAAHHEVGQADWGPRVRKVLEELVLIESL</sequence>
<accession>A0ABS9Y5Q4</accession>
<reference evidence="1" key="1">
    <citation type="submission" date="2022-03" db="EMBL/GenBank/DDBJ databases">
        <title>Streptomyces 7R015 and 7R016 isolated from Barleria lupulina in Thailand.</title>
        <authorList>
            <person name="Kanchanasin P."/>
            <person name="Phongsopitanun W."/>
            <person name="Tanasupawat S."/>
        </authorList>
    </citation>
    <scope>NUCLEOTIDE SEQUENCE</scope>
    <source>
        <strain evidence="1">7R015</strain>
    </source>
</reference>
<gene>
    <name evidence="1" type="ORF">MQP27_09060</name>
</gene>
<dbReference type="RefSeq" id="WP_242763440.1">
    <property type="nucleotide sequence ID" value="NZ_JALDAY010000002.1"/>
</dbReference>
<dbReference type="Proteomes" id="UP001165269">
    <property type="component" value="Unassembled WGS sequence"/>
</dbReference>
<dbReference type="EMBL" id="JALDAY010000002">
    <property type="protein sequence ID" value="MCI3271261.1"/>
    <property type="molecule type" value="Genomic_DNA"/>
</dbReference>
<evidence type="ECO:0000313" key="2">
    <source>
        <dbReference type="Proteomes" id="UP001165269"/>
    </source>
</evidence>
<dbReference type="PANTHER" id="PTHR40053:SF1">
    <property type="entry name" value="SPORULATION-CONTROL PROTEIN SPO0M"/>
    <property type="match status" value="1"/>
</dbReference>
<dbReference type="PANTHER" id="PTHR40053">
    <property type="entry name" value="SPORULATION-CONTROL PROTEIN SPO0M"/>
    <property type="match status" value="1"/>
</dbReference>
<organism evidence="1 2">
    <name type="scientific">Streptomyces cylindrosporus</name>
    <dbReference type="NCBI Taxonomy" id="2927583"/>
    <lineage>
        <taxon>Bacteria</taxon>
        <taxon>Bacillati</taxon>
        <taxon>Actinomycetota</taxon>
        <taxon>Actinomycetes</taxon>
        <taxon>Kitasatosporales</taxon>
        <taxon>Streptomycetaceae</taxon>
        <taxon>Streptomyces</taxon>
    </lineage>
</organism>
<name>A0ABS9Y5Q4_9ACTN</name>
<protein>
    <submittedName>
        <fullName evidence="1">Sporulation protein</fullName>
    </submittedName>
</protein>
<comment type="caution">
    <text evidence="1">The sequence shown here is derived from an EMBL/GenBank/DDBJ whole genome shotgun (WGS) entry which is preliminary data.</text>
</comment>
<dbReference type="InterPro" id="IPR009776">
    <property type="entry name" value="Spore_0_M"/>
</dbReference>
<keyword evidence="2" id="KW-1185">Reference proteome</keyword>